<dbReference type="Proteomes" id="UP001501153">
    <property type="component" value="Unassembled WGS sequence"/>
</dbReference>
<feature type="signal peptide" evidence="1">
    <location>
        <begin position="1"/>
        <end position="17"/>
    </location>
</feature>
<sequence length="115" mass="12661">MKTFVIACLAVASSLVARPVAAHSEPEHATAGISAAIASAPRPLVHFLINSLDLQEHEVLAVTKALKARPMKYYTPEELVALLRPVLTAEQLTRLQTLRPTNELRDELRYLATLH</sequence>
<feature type="chain" id="PRO_5047084175" description="DUF4476 domain-containing protein" evidence="1">
    <location>
        <begin position="18"/>
        <end position="115"/>
    </location>
</feature>
<comment type="caution">
    <text evidence="2">The sequence shown here is derived from an EMBL/GenBank/DDBJ whole genome shotgun (WGS) entry which is preliminary data.</text>
</comment>
<protein>
    <recommendedName>
        <fullName evidence="4">DUF4476 domain-containing protein</fullName>
    </recommendedName>
</protein>
<accession>A0ABP8IPZ8</accession>
<evidence type="ECO:0000256" key="1">
    <source>
        <dbReference type="SAM" id="SignalP"/>
    </source>
</evidence>
<name>A0ABP8IPZ8_9BACT</name>
<evidence type="ECO:0008006" key="4">
    <source>
        <dbReference type="Google" id="ProtNLM"/>
    </source>
</evidence>
<evidence type="ECO:0000313" key="2">
    <source>
        <dbReference type="EMBL" id="GAA4365074.1"/>
    </source>
</evidence>
<dbReference type="EMBL" id="BAABGZ010000073">
    <property type="protein sequence ID" value="GAA4365074.1"/>
    <property type="molecule type" value="Genomic_DNA"/>
</dbReference>
<keyword evidence="1" id="KW-0732">Signal</keyword>
<evidence type="ECO:0000313" key="3">
    <source>
        <dbReference type="Proteomes" id="UP001501153"/>
    </source>
</evidence>
<proteinExistence type="predicted"/>
<keyword evidence="3" id="KW-1185">Reference proteome</keyword>
<reference evidence="3" key="1">
    <citation type="journal article" date="2019" name="Int. J. Syst. Evol. Microbiol.">
        <title>The Global Catalogue of Microorganisms (GCM) 10K type strain sequencing project: providing services to taxonomists for standard genome sequencing and annotation.</title>
        <authorList>
            <consortium name="The Broad Institute Genomics Platform"/>
            <consortium name="The Broad Institute Genome Sequencing Center for Infectious Disease"/>
            <person name="Wu L."/>
            <person name="Ma J."/>
        </authorList>
    </citation>
    <scope>NUCLEOTIDE SEQUENCE [LARGE SCALE GENOMIC DNA]</scope>
    <source>
        <strain evidence="3">JCM 17923</strain>
    </source>
</reference>
<dbReference type="RefSeq" id="WP_345237415.1">
    <property type="nucleotide sequence ID" value="NZ_BAABGZ010000073.1"/>
</dbReference>
<organism evidence="2 3">
    <name type="scientific">Hymenobacter saemangeumensis</name>
    <dbReference type="NCBI Taxonomy" id="1084522"/>
    <lineage>
        <taxon>Bacteria</taxon>
        <taxon>Pseudomonadati</taxon>
        <taxon>Bacteroidota</taxon>
        <taxon>Cytophagia</taxon>
        <taxon>Cytophagales</taxon>
        <taxon>Hymenobacteraceae</taxon>
        <taxon>Hymenobacter</taxon>
    </lineage>
</organism>
<gene>
    <name evidence="2" type="ORF">GCM10023185_35090</name>
</gene>